<evidence type="ECO:0000256" key="1">
    <source>
        <dbReference type="ARBA" id="ARBA00004429"/>
    </source>
</evidence>
<dbReference type="PANTHER" id="PTHR30487:SF0">
    <property type="entry name" value="PREPILIN LEADER PEPTIDASE_N-METHYLTRANSFERASE-RELATED"/>
    <property type="match status" value="1"/>
</dbReference>
<accession>A0ABS2CER7</accession>
<keyword evidence="9" id="KW-0489">Methyltransferase</keyword>
<evidence type="ECO:0000256" key="6">
    <source>
        <dbReference type="ARBA" id="ARBA00022989"/>
    </source>
</evidence>
<comment type="subcellular location">
    <subcellularLocation>
        <location evidence="1">Cell inner membrane</location>
        <topology evidence="1">Multi-pass membrane protein</topology>
    </subcellularLocation>
    <subcellularLocation>
        <location evidence="9">Cell membrane</location>
        <topology evidence="9">Multi-pass membrane protein</topology>
    </subcellularLocation>
</comment>
<evidence type="ECO:0000256" key="3">
    <source>
        <dbReference type="ARBA" id="ARBA00022475"/>
    </source>
</evidence>
<evidence type="ECO:0000256" key="5">
    <source>
        <dbReference type="ARBA" id="ARBA00022692"/>
    </source>
</evidence>
<feature type="transmembrane region" description="Helical" evidence="10">
    <location>
        <begin position="139"/>
        <end position="155"/>
    </location>
</feature>
<dbReference type="EC" id="2.1.1.-" evidence="9"/>
<evidence type="ECO:0000256" key="10">
    <source>
        <dbReference type="SAM" id="Phobius"/>
    </source>
</evidence>
<keyword evidence="9" id="KW-0808">Transferase</keyword>
<keyword evidence="14" id="KW-1185">Reference proteome</keyword>
<proteinExistence type="inferred from homology"/>
<feature type="transmembrane region" description="Helical" evidence="10">
    <location>
        <begin position="109"/>
        <end position="127"/>
    </location>
</feature>
<dbReference type="InterPro" id="IPR000045">
    <property type="entry name" value="Prepilin_IV_endopep_pep"/>
</dbReference>
<keyword evidence="7 10" id="KW-0472">Membrane</keyword>
<feature type="domain" description="Prepilin type IV endopeptidase peptidase" evidence="11">
    <location>
        <begin position="115"/>
        <end position="224"/>
    </location>
</feature>
<evidence type="ECO:0000256" key="9">
    <source>
        <dbReference type="RuleBase" id="RU003794"/>
    </source>
</evidence>
<keyword evidence="3" id="KW-1003">Cell membrane</keyword>
<comment type="caution">
    <text evidence="13">The sequence shown here is derived from an EMBL/GenBank/DDBJ whole genome shotgun (WGS) entry which is preliminary data.</text>
</comment>
<dbReference type="InterPro" id="IPR050882">
    <property type="entry name" value="Prepilin_peptidase/N-MTase"/>
</dbReference>
<comment type="function">
    <text evidence="9">Plays an essential role in type IV pili and type II pseudopili formation by proteolytically removing the leader sequence from substrate proteins and subsequently monomethylating the alpha-amino group of the newly exposed N-terminal phenylalanine.</text>
</comment>
<dbReference type="InterPro" id="IPR014032">
    <property type="entry name" value="Peptidase_A24A_bac"/>
</dbReference>
<dbReference type="EMBL" id="WOFE01000003">
    <property type="protein sequence ID" value="MBM5571881.1"/>
    <property type="molecule type" value="Genomic_DNA"/>
</dbReference>
<keyword evidence="9" id="KW-0378">Hydrolase</keyword>
<name>A0ABS2CER7_9NEIS</name>
<dbReference type="PANTHER" id="PTHR30487">
    <property type="entry name" value="TYPE 4 PREPILIN-LIKE PROTEINS LEADER PEPTIDE-PROCESSING ENZYME"/>
    <property type="match status" value="1"/>
</dbReference>
<sequence length="266" mass="29439">MVGSFLNVVIHRLPIMLEHEFKAECSIYFEQQITPAAKPLKYNLVTPRSACPKCHHQISALENIPVISWLFLKGRCRHCQSKISIRYPIIELVTGLFSAGLAIHFGLSYALAGGLILAWFLIALIMIDADTYLLPDCMTLPLIWIGLLFNSFEIFTTLNSAVYGAIIGYLSLWSVYWLFKLITGKEGMGYGDFKLLAALGAWFGWSMIPMIILLSSFAGAVIGIAMVLGKNRGWNKPMPFGPYLGVAGLLALIWGQELSIALYGIS</sequence>
<protein>
    <recommendedName>
        <fullName evidence="9">Prepilin leader peptidase/N-methyltransferase</fullName>
        <ecNumber evidence="9">2.1.1.-</ecNumber>
        <ecNumber evidence="9">3.4.23.43</ecNumber>
    </recommendedName>
</protein>
<evidence type="ECO:0000313" key="13">
    <source>
        <dbReference type="EMBL" id="MBM5571881.1"/>
    </source>
</evidence>
<comment type="similarity">
    <text evidence="2 8">Belongs to the peptidase A24 family.</text>
</comment>
<dbReference type="Pfam" id="PF01478">
    <property type="entry name" value="Peptidase_A24"/>
    <property type="match status" value="1"/>
</dbReference>
<evidence type="ECO:0000256" key="2">
    <source>
        <dbReference type="ARBA" id="ARBA00005801"/>
    </source>
</evidence>
<dbReference type="Proteomes" id="UP001195660">
    <property type="component" value="Unassembled WGS sequence"/>
</dbReference>
<keyword evidence="4" id="KW-0997">Cell inner membrane</keyword>
<evidence type="ECO:0000256" key="8">
    <source>
        <dbReference type="RuleBase" id="RU003793"/>
    </source>
</evidence>
<keyword evidence="9" id="KW-0645">Protease</keyword>
<evidence type="ECO:0000259" key="12">
    <source>
        <dbReference type="Pfam" id="PF06750"/>
    </source>
</evidence>
<organism evidence="13 14">
    <name type="scientific">Deefgea chitinilytica</name>
    <dbReference type="NCBI Taxonomy" id="570276"/>
    <lineage>
        <taxon>Bacteria</taxon>
        <taxon>Pseudomonadati</taxon>
        <taxon>Pseudomonadota</taxon>
        <taxon>Betaproteobacteria</taxon>
        <taxon>Neisseriales</taxon>
        <taxon>Chitinibacteraceae</taxon>
        <taxon>Deefgea</taxon>
    </lineage>
</organism>
<evidence type="ECO:0000313" key="14">
    <source>
        <dbReference type="Proteomes" id="UP001195660"/>
    </source>
</evidence>
<dbReference type="InterPro" id="IPR010627">
    <property type="entry name" value="Prepilin_pept_A24_N"/>
</dbReference>
<dbReference type="EC" id="3.4.23.43" evidence="9"/>
<feature type="domain" description="Prepilin peptidase A24 N-terminal" evidence="12">
    <location>
        <begin position="1"/>
        <end position="105"/>
    </location>
</feature>
<dbReference type="Pfam" id="PF06750">
    <property type="entry name" value="A24_N_bact"/>
    <property type="match status" value="1"/>
</dbReference>
<gene>
    <name evidence="13" type="ORF">GM173_09855</name>
</gene>
<reference evidence="13 14" key="1">
    <citation type="submission" date="2019-11" db="EMBL/GenBank/DDBJ databases">
        <title>Novel Deefgea species.</title>
        <authorList>
            <person name="Han J.-H."/>
        </authorList>
    </citation>
    <scope>NUCLEOTIDE SEQUENCE [LARGE SCALE GENOMIC DNA]</scope>
    <source>
        <strain evidence="13 14">LMG 24817</strain>
    </source>
</reference>
<evidence type="ECO:0000256" key="4">
    <source>
        <dbReference type="ARBA" id="ARBA00022519"/>
    </source>
</evidence>
<keyword evidence="5 9" id="KW-0812">Transmembrane</keyword>
<feature type="transmembrane region" description="Helical" evidence="10">
    <location>
        <begin position="240"/>
        <end position="265"/>
    </location>
</feature>
<dbReference type="PRINTS" id="PR00864">
    <property type="entry name" value="PREPILNPTASE"/>
</dbReference>
<feature type="transmembrane region" description="Helical" evidence="10">
    <location>
        <begin position="195"/>
        <end position="228"/>
    </location>
</feature>
<keyword evidence="6 10" id="KW-1133">Transmembrane helix</keyword>
<feature type="transmembrane region" description="Helical" evidence="10">
    <location>
        <begin position="161"/>
        <end position="183"/>
    </location>
</feature>
<evidence type="ECO:0000256" key="7">
    <source>
        <dbReference type="ARBA" id="ARBA00023136"/>
    </source>
</evidence>
<dbReference type="Gene3D" id="1.20.120.1220">
    <property type="match status" value="1"/>
</dbReference>
<keyword evidence="9" id="KW-0511">Multifunctional enzyme</keyword>
<evidence type="ECO:0000259" key="11">
    <source>
        <dbReference type="Pfam" id="PF01478"/>
    </source>
</evidence>
<comment type="catalytic activity">
    <reaction evidence="9">
        <text>Typically cleaves a -Gly-|-Phe- bond to release an N-terminal, basic peptide of 5-8 residues from type IV prepilin, and then N-methylates the new N-terminal amino group, the methyl donor being S-adenosyl-L-methionine.</text>
        <dbReference type="EC" id="3.4.23.43"/>
    </reaction>
</comment>